<reference evidence="2" key="1">
    <citation type="submission" date="2019-05" db="EMBL/GenBank/DDBJ databases">
        <title>The de novo reference genome and transcriptome assemblies of the wild tomato species Solanum chilense.</title>
        <authorList>
            <person name="Stam R."/>
            <person name="Nosenko T."/>
            <person name="Hoerger A.C."/>
            <person name="Stephan W."/>
            <person name="Seidel M.A."/>
            <person name="Kuhn J.M.M."/>
            <person name="Haberer G."/>
            <person name="Tellier A."/>
        </authorList>
    </citation>
    <scope>NUCLEOTIDE SEQUENCE</scope>
    <source>
        <tissue evidence="2">Mature leaves</tissue>
    </source>
</reference>
<feature type="region of interest" description="Disordered" evidence="1">
    <location>
        <begin position="50"/>
        <end position="70"/>
    </location>
</feature>
<accession>A0A6N2B6C0</accession>
<sequence length="70" mass="7338">METSALQSTNVEGAFMTVLTEIYRIISKNMLIAAPGANYGKSQSFKGTRITIPSQDSDSGGNSGGCCMLS</sequence>
<proteinExistence type="predicted"/>
<evidence type="ECO:0000313" key="2">
    <source>
        <dbReference type="EMBL" id="TMW88781.1"/>
    </source>
</evidence>
<gene>
    <name evidence="2" type="ORF">EJD97_018097</name>
</gene>
<protein>
    <submittedName>
        <fullName evidence="2">Uncharacterized protein</fullName>
    </submittedName>
</protein>
<evidence type="ECO:0000256" key="1">
    <source>
        <dbReference type="SAM" id="MobiDB-lite"/>
    </source>
</evidence>
<dbReference type="EMBL" id="RXGB01004883">
    <property type="protein sequence ID" value="TMW88781.1"/>
    <property type="molecule type" value="Genomic_DNA"/>
</dbReference>
<dbReference type="AlphaFoldDB" id="A0A6N2B6C0"/>
<name>A0A6N2B6C0_SOLCI</name>
<organism evidence="2">
    <name type="scientific">Solanum chilense</name>
    <name type="common">Tomato</name>
    <name type="synonym">Lycopersicon chilense</name>
    <dbReference type="NCBI Taxonomy" id="4083"/>
    <lineage>
        <taxon>Eukaryota</taxon>
        <taxon>Viridiplantae</taxon>
        <taxon>Streptophyta</taxon>
        <taxon>Embryophyta</taxon>
        <taxon>Tracheophyta</taxon>
        <taxon>Spermatophyta</taxon>
        <taxon>Magnoliopsida</taxon>
        <taxon>eudicotyledons</taxon>
        <taxon>Gunneridae</taxon>
        <taxon>Pentapetalae</taxon>
        <taxon>asterids</taxon>
        <taxon>lamiids</taxon>
        <taxon>Solanales</taxon>
        <taxon>Solanaceae</taxon>
        <taxon>Solanoideae</taxon>
        <taxon>Solaneae</taxon>
        <taxon>Solanum</taxon>
        <taxon>Solanum subgen. Lycopersicon</taxon>
    </lineage>
</organism>
<comment type="caution">
    <text evidence="2">The sequence shown here is derived from an EMBL/GenBank/DDBJ whole genome shotgun (WGS) entry which is preliminary data.</text>
</comment>